<dbReference type="EMBL" id="KZ805371">
    <property type="protein sequence ID" value="PVI00579.1"/>
    <property type="molecule type" value="Genomic_DNA"/>
</dbReference>
<keyword evidence="1" id="KW-0732">Signal</keyword>
<dbReference type="SUPFAM" id="SSF53474">
    <property type="entry name" value="alpha/beta-Hydrolases"/>
    <property type="match status" value="1"/>
</dbReference>
<keyword evidence="3" id="KW-1185">Reference proteome</keyword>
<dbReference type="STRING" id="97972.A0A2V1DRD5"/>
<protein>
    <recommendedName>
        <fullName evidence="4">AB hydrolase-1 domain-containing protein</fullName>
    </recommendedName>
</protein>
<evidence type="ECO:0000313" key="3">
    <source>
        <dbReference type="Proteomes" id="UP000244855"/>
    </source>
</evidence>
<proteinExistence type="predicted"/>
<name>A0A2V1DRD5_9PLEO</name>
<dbReference type="Gene3D" id="3.40.50.1820">
    <property type="entry name" value="alpha/beta hydrolase"/>
    <property type="match status" value="1"/>
</dbReference>
<evidence type="ECO:0000313" key="2">
    <source>
        <dbReference type="EMBL" id="PVI00579.1"/>
    </source>
</evidence>
<evidence type="ECO:0000256" key="1">
    <source>
        <dbReference type="SAM" id="SignalP"/>
    </source>
</evidence>
<feature type="chain" id="PRO_5016037006" description="AB hydrolase-1 domain-containing protein" evidence="1">
    <location>
        <begin position="23"/>
        <end position="380"/>
    </location>
</feature>
<gene>
    <name evidence="2" type="ORF">DM02DRAFT_526782</name>
</gene>
<organism evidence="2 3">
    <name type="scientific">Periconia macrospinosa</name>
    <dbReference type="NCBI Taxonomy" id="97972"/>
    <lineage>
        <taxon>Eukaryota</taxon>
        <taxon>Fungi</taxon>
        <taxon>Dikarya</taxon>
        <taxon>Ascomycota</taxon>
        <taxon>Pezizomycotina</taxon>
        <taxon>Dothideomycetes</taxon>
        <taxon>Pleosporomycetidae</taxon>
        <taxon>Pleosporales</taxon>
        <taxon>Massarineae</taxon>
        <taxon>Periconiaceae</taxon>
        <taxon>Periconia</taxon>
    </lineage>
</organism>
<accession>A0A2V1DRD5</accession>
<dbReference type="OrthoDB" id="190201at2759"/>
<reference evidence="2 3" key="1">
    <citation type="journal article" date="2018" name="Sci. Rep.">
        <title>Comparative genomics provides insights into the lifestyle and reveals functional heterogeneity of dark septate endophytic fungi.</title>
        <authorList>
            <person name="Knapp D.G."/>
            <person name="Nemeth J.B."/>
            <person name="Barry K."/>
            <person name="Hainaut M."/>
            <person name="Henrissat B."/>
            <person name="Johnson J."/>
            <person name="Kuo A."/>
            <person name="Lim J.H.P."/>
            <person name="Lipzen A."/>
            <person name="Nolan M."/>
            <person name="Ohm R.A."/>
            <person name="Tamas L."/>
            <person name="Grigoriev I.V."/>
            <person name="Spatafora J.W."/>
            <person name="Nagy L.G."/>
            <person name="Kovacs G.M."/>
        </authorList>
    </citation>
    <scope>NUCLEOTIDE SEQUENCE [LARGE SCALE GENOMIC DNA]</scope>
    <source>
        <strain evidence="2 3">DSE2036</strain>
    </source>
</reference>
<dbReference type="InterPro" id="IPR029058">
    <property type="entry name" value="AB_hydrolase_fold"/>
</dbReference>
<sequence>MALNRRAQIGLLISVSAVAVAATKQCVQLELPIPVVATNEHYNIRRVDNDIDAVQWALDFSIWNQNLTGTTGLNITKTYEINAELCIPTQKTDKSDILQIAVHGNAWDKSRAWDVRVRPEQQSYVDAAINKGYSILTFDRIGTGNSSLVNAYDEAQPNIEIEILAKITTLARSGKLLSAAKIVSNADTTVPTLNPTQIVHVGHSFGSLLILGLLKKHGNMSDGALLTGFLNSKEFGAVPVGTFEHAYAATHDAARFGRFGSGYVVLTTLNTLQKLYFTEKTLDTELLDYTEKVKQPEPVAVYASARQVFDAENGGLFKGPVQVRYCPGTYDEGQMKEQWFPNASNLTVYVAPDTAHVINVATSASTTYKKMFSYLEEHGL</sequence>
<dbReference type="AlphaFoldDB" id="A0A2V1DRD5"/>
<dbReference type="Proteomes" id="UP000244855">
    <property type="component" value="Unassembled WGS sequence"/>
</dbReference>
<feature type="signal peptide" evidence="1">
    <location>
        <begin position="1"/>
        <end position="22"/>
    </location>
</feature>
<evidence type="ECO:0008006" key="4">
    <source>
        <dbReference type="Google" id="ProtNLM"/>
    </source>
</evidence>